<dbReference type="Proteomes" id="UP000490939">
    <property type="component" value="Unassembled WGS sequence"/>
</dbReference>
<reference evidence="1 3" key="1">
    <citation type="submission" date="2018-12" db="EMBL/GenBank/DDBJ databases">
        <title>Venturia inaequalis Genome Resource.</title>
        <authorList>
            <person name="Lichtner F.J."/>
        </authorList>
    </citation>
    <scope>NUCLEOTIDE SEQUENCE [LARGE SCALE GENOMIC DNA]</scope>
    <source>
        <strain evidence="1 3">120213</strain>
        <strain evidence="2 4">DMI_063113</strain>
    </source>
</reference>
<evidence type="ECO:0000313" key="1">
    <source>
        <dbReference type="EMBL" id="KAE9980869.1"/>
    </source>
</evidence>
<accession>A0A8H3V5R7</accession>
<name>A0A8H3V5R7_VENIN</name>
<keyword evidence="4" id="KW-1185">Reference proteome</keyword>
<dbReference type="AlphaFoldDB" id="A0A8H3V5R7"/>
<dbReference type="OrthoDB" id="10442316at2759"/>
<protein>
    <submittedName>
        <fullName evidence="1">Uncharacterized protein</fullName>
    </submittedName>
</protein>
<evidence type="ECO:0000313" key="4">
    <source>
        <dbReference type="Proteomes" id="UP000490939"/>
    </source>
</evidence>
<dbReference type="EMBL" id="WNWR01000034">
    <property type="protein sequence ID" value="KAE9993246.1"/>
    <property type="molecule type" value="Genomic_DNA"/>
</dbReference>
<dbReference type="Proteomes" id="UP000447873">
    <property type="component" value="Unassembled WGS sequence"/>
</dbReference>
<gene>
    <name evidence="2" type="ORF">EG327_005853</name>
    <name evidence="1" type="ORF">EG328_012005</name>
</gene>
<dbReference type="EMBL" id="WNWS01000097">
    <property type="protein sequence ID" value="KAE9980869.1"/>
    <property type="molecule type" value="Genomic_DNA"/>
</dbReference>
<proteinExistence type="predicted"/>
<comment type="caution">
    <text evidence="1">The sequence shown here is derived from an EMBL/GenBank/DDBJ whole genome shotgun (WGS) entry which is preliminary data.</text>
</comment>
<organism evidence="1 3">
    <name type="scientific">Venturia inaequalis</name>
    <name type="common">Apple scab fungus</name>
    <dbReference type="NCBI Taxonomy" id="5025"/>
    <lineage>
        <taxon>Eukaryota</taxon>
        <taxon>Fungi</taxon>
        <taxon>Dikarya</taxon>
        <taxon>Ascomycota</taxon>
        <taxon>Pezizomycotina</taxon>
        <taxon>Dothideomycetes</taxon>
        <taxon>Pleosporomycetidae</taxon>
        <taxon>Venturiales</taxon>
        <taxon>Venturiaceae</taxon>
        <taxon>Venturia</taxon>
    </lineage>
</organism>
<sequence length="160" mass="18215">MATKPTSFLSLPRELRQDILLRYLSEDMPKLDEPPRHTKKSSPFIHSLPRRPIIPRIGFVRIATIFFDTVKGLVEALPEVVEDVKWVADIVKAKLTRCASESDFLKDGRSLEAMLKAAKRDEARFNSARRFESAPFEAPTPMVLLRSSSVFVFLVLPSQF</sequence>
<evidence type="ECO:0000313" key="2">
    <source>
        <dbReference type="EMBL" id="KAE9993246.1"/>
    </source>
</evidence>
<evidence type="ECO:0000313" key="3">
    <source>
        <dbReference type="Proteomes" id="UP000447873"/>
    </source>
</evidence>